<gene>
    <name evidence="7" type="primary">rlmD</name>
    <name evidence="7" type="ORF">GFC01_02590</name>
</gene>
<dbReference type="PROSITE" id="PS01230">
    <property type="entry name" value="TRMA_1"/>
    <property type="match status" value="1"/>
</dbReference>
<dbReference type="Gene3D" id="2.40.50.140">
    <property type="entry name" value="Nucleic acid-binding proteins"/>
    <property type="match status" value="1"/>
</dbReference>
<dbReference type="InterPro" id="IPR030390">
    <property type="entry name" value="MeTrfase_TrmA_AS"/>
</dbReference>
<dbReference type="SUPFAM" id="SSF53335">
    <property type="entry name" value="S-adenosyl-L-methionine-dependent methyltransferases"/>
    <property type="match status" value="1"/>
</dbReference>
<evidence type="ECO:0000313" key="7">
    <source>
        <dbReference type="EMBL" id="MQL51168.1"/>
    </source>
</evidence>
<reference evidence="7 8" key="1">
    <citation type="submission" date="2019-10" db="EMBL/GenBank/DDBJ databases">
        <title>Comparative genomics of sulfur disproportionating microorganisms.</title>
        <authorList>
            <person name="Ward L.M."/>
            <person name="Bertran E."/>
            <person name="Johnston D."/>
        </authorList>
    </citation>
    <scope>NUCLEOTIDE SEQUENCE [LARGE SCALE GENOMIC DNA]</scope>
    <source>
        <strain evidence="7 8">DSM 14055</strain>
    </source>
</reference>
<dbReference type="OrthoDB" id="9804590at2"/>
<dbReference type="FunFam" id="3.40.50.150:FF:000009">
    <property type="entry name" value="23S rRNA (Uracil(1939)-C(5))-methyltransferase RlmD"/>
    <property type="match status" value="1"/>
</dbReference>
<dbReference type="Proteomes" id="UP000441717">
    <property type="component" value="Unassembled WGS sequence"/>
</dbReference>
<dbReference type="GO" id="GO:0070041">
    <property type="term" value="F:rRNA (uridine-C5-)-methyltransferase activity"/>
    <property type="evidence" value="ECO:0007669"/>
    <property type="project" value="TreeGrafter"/>
</dbReference>
<keyword evidence="1 4" id="KW-0489">Methyltransferase</keyword>
<proteinExistence type="inferred from homology"/>
<feature type="binding site" evidence="4">
    <location>
        <position position="347"/>
    </location>
    <ligand>
        <name>S-adenosyl-L-methionine</name>
        <dbReference type="ChEBI" id="CHEBI:59789"/>
    </ligand>
</feature>
<dbReference type="EC" id="2.1.1.190" evidence="7"/>
<evidence type="ECO:0000256" key="1">
    <source>
        <dbReference type="ARBA" id="ARBA00022603"/>
    </source>
</evidence>
<dbReference type="GO" id="GO:0070475">
    <property type="term" value="P:rRNA base methylation"/>
    <property type="evidence" value="ECO:0007669"/>
    <property type="project" value="TreeGrafter"/>
</dbReference>
<sequence>MNKEFPLKKMEQIELSITGLTHAGEGVGRYRGLAVFVPETAPGDTVLAEVLEWKKNYARARLLAVKKPSPGRRPPRCARFSACGGCRLQHVDYAEQLHLKTGLVKDSLARIGGLSGVAVRDTAGMDNPWHYRNKVVLQVGERGGRYRLGFYAGDSHNLVPIFQDGPGGCLLVDRDLNEVAKVIENLLNKYGHGAPGGINDWKRHKPFFRHVVLRKGFFTGEIMVVLVTGGGQWPGEKAFTGELLSQRSGLTSVVRNINDGPAGVILGRENRLLAGRKCITDRLDHLTFRISPASFYQVNPVQTLVLYRQALDYAALTGRETVVDAYSGVGTIALFLARRAKKVYGLEVVPGAVGDARLNAVLNGIDNAEFHPGAVEERLPALAACGLRPDVVVLDPPRRGCGREALEAVVKMGVPRVVYVSCDPGTLARDLGYLAGKGYRVEEVQPVDMFPWTQHVECVVYLAWGLPVSR</sequence>
<comment type="similarity">
    <text evidence="4">Belongs to the class I-like SAM-binding methyltransferase superfamily. RNA M5U methyltransferase family.</text>
</comment>
<keyword evidence="2 4" id="KW-0808">Transferase</keyword>
<protein>
    <submittedName>
        <fullName evidence="7">23S rRNA (Uracil(1939)-C(5))-methyltransferase RlmD</fullName>
        <ecNumber evidence="7">2.1.1.190</ecNumber>
    </submittedName>
</protein>
<dbReference type="PROSITE" id="PS50926">
    <property type="entry name" value="TRAM"/>
    <property type="match status" value="1"/>
</dbReference>
<feature type="binding site" evidence="4">
    <location>
        <position position="297"/>
    </location>
    <ligand>
        <name>S-adenosyl-L-methionine</name>
        <dbReference type="ChEBI" id="CHEBI:59789"/>
    </ligand>
</feature>
<feature type="domain" description="TRAM" evidence="6">
    <location>
        <begin position="6"/>
        <end position="64"/>
    </location>
</feature>
<dbReference type="InterPro" id="IPR029063">
    <property type="entry name" value="SAM-dependent_MTases_sf"/>
</dbReference>
<dbReference type="InterPro" id="IPR030391">
    <property type="entry name" value="MeTrfase_TrmA_CS"/>
</dbReference>
<evidence type="ECO:0000256" key="5">
    <source>
        <dbReference type="PROSITE-ProRule" id="PRU10015"/>
    </source>
</evidence>
<name>A0A6N7IPK6_9FIRM</name>
<keyword evidence="8" id="KW-1185">Reference proteome</keyword>
<dbReference type="FunFam" id="2.40.50.140:FF:000097">
    <property type="entry name" value="23S rRNA (uracil(1939)-C(5))-methyltransferase RlmD"/>
    <property type="match status" value="1"/>
</dbReference>
<dbReference type="PANTHER" id="PTHR11061:SF30">
    <property type="entry name" value="TRNA (URACIL(54)-C(5))-METHYLTRANSFERASE"/>
    <property type="match status" value="1"/>
</dbReference>
<dbReference type="Gene3D" id="2.40.50.1070">
    <property type="match status" value="1"/>
</dbReference>
<dbReference type="CDD" id="cd02440">
    <property type="entry name" value="AdoMet_MTases"/>
    <property type="match status" value="1"/>
</dbReference>
<keyword evidence="3 4" id="KW-0949">S-adenosyl-L-methionine</keyword>
<dbReference type="PROSITE" id="PS01231">
    <property type="entry name" value="TRMA_2"/>
    <property type="match status" value="1"/>
</dbReference>
<dbReference type="PROSITE" id="PS51687">
    <property type="entry name" value="SAM_MT_RNA_M5U"/>
    <property type="match status" value="1"/>
</dbReference>
<dbReference type="AlphaFoldDB" id="A0A6N7IPK6"/>
<dbReference type="InterPro" id="IPR010280">
    <property type="entry name" value="U5_MeTrfase_fam"/>
</dbReference>
<dbReference type="SUPFAM" id="SSF50249">
    <property type="entry name" value="Nucleic acid-binding proteins"/>
    <property type="match status" value="1"/>
</dbReference>
<comment type="caution">
    <text evidence="7">The sequence shown here is derived from an EMBL/GenBank/DDBJ whole genome shotgun (WGS) entry which is preliminary data.</text>
</comment>
<dbReference type="Pfam" id="PF05958">
    <property type="entry name" value="tRNA_U5-meth_tr"/>
    <property type="match status" value="1"/>
</dbReference>
<dbReference type="EMBL" id="WHYR01000004">
    <property type="protein sequence ID" value="MQL51168.1"/>
    <property type="molecule type" value="Genomic_DNA"/>
</dbReference>
<dbReference type="PANTHER" id="PTHR11061">
    <property type="entry name" value="RNA M5U METHYLTRANSFERASE"/>
    <property type="match status" value="1"/>
</dbReference>
<dbReference type="NCBIfam" id="TIGR00479">
    <property type="entry name" value="rumA"/>
    <property type="match status" value="1"/>
</dbReference>
<feature type="binding site" evidence="4">
    <location>
        <position position="395"/>
    </location>
    <ligand>
        <name>S-adenosyl-L-methionine</name>
        <dbReference type="ChEBI" id="CHEBI:59789"/>
    </ligand>
</feature>
<feature type="binding site" evidence="4">
    <location>
        <position position="326"/>
    </location>
    <ligand>
        <name>S-adenosyl-L-methionine</name>
        <dbReference type="ChEBI" id="CHEBI:59789"/>
    </ligand>
</feature>
<dbReference type="Pfam" id="PF01938">
    <property type="entry name" value="TRAM"/>
    <property type="match status" value="1"/>
</dbReference>
<dbReference type="InterPro" id="IPR012340">
    <property type="entry name" value="NA-bd_OB-fold"/>
</dbReference>
<organism evidence="7 8">
    <name type="scientific">Desulfofundulus thermobenzoicus</name>
    <dbReference type="NCBI Taxonomy" id="29376"/>
    <lineage>
        <taxon>Bacteria</taxon>
        <taxon>Bacillati</taxon>
        <taxon>Bacillota</taxon>
        <taxon>Clostridia</taxon>
        <taxon>Eubacteriales</taxon>
        <taxon>Peptococcaceae</taxon>
        <taxon>Desulfofundulus</taxon>
    </lineage>
</organism>
<dbReference type="Gene3D" id="3.40.50.150">
    <property type="entry name" value="Vaccinia Virus protein VP39"/>
    <property type="match status" value="1"/>
</dbReference>
<evidence type="ECO:0000256" key="3">
    <source>
        <dbReference type="ARBA" id="ARBA00022691"/>
    </source>
</evidence>
<evidence type="ECO:0000256" key="2">
    <source>
        <dbReference type="ARBA" id="ARBA00022679"/>
    </source>
</evidence>
<dbReference type="InterPro" id="IPR002792">
    <property type="entry name" value="TRAM_dom"/>
</dbReference>
<evidence type="ECO:0000259" key="6">
    <source>
        <dbReference type="PROSITE" id="PS50926"/>
    </source>
</evidence>
<feature type="active site" evidence="5">
    <location>
        <position position="422"/>
    </location>
</feature>
<feature type="active site" description="Nucleophile" evidence="4">
    <location>
        <position position="422"/>
    </location>
</feature>
<accession>A0A6N7IPK6</accession>
<evidence type="ECO:0000313" key="8">
    <source>
        <dbReference type="Proteomes" id="UP000441717"/>
    </source>
</evidence>
<evidence type="ECO:0000256" key="4">
    <source>
        <dbReference type="PROSITE-ProRule" id="PRU01024"/>
    </source>
</evidence>